<evidence type="ECO:0000256" key="1">
    <source>
        <dbReference type="SAM" id="Phobius"/>
    </source>
</evidence>
<dbReference type="AlphaFoldDB" id="A0A182QRB2"/>
<keyword evidence="1" id="KW-1133">Transmembrane helix</keyword>
<feature type="transmembrane region" description="Helical" evidence="1">
    <location>
        <begin position="12"/>
        <end position="31"/>
    </location>
</feature>
<name>A0A182QRB2_9DIPT</name>
<protein>
    <submittedName>
        <fullName evidence="2">Uncharacterized protein</fullName>
    </submittedName>
</protein>
<dbReference type="VEuPathDB" id="VectorBase:AFAF015315"/>
<keyword evidence="1" id="KW-0472">Membrane</keyword>
<dbReference type="Proteomes" id="UP000075886">
    <property type="component" value="Unassembled WGS sequence"/>
</dbReference>
<evidence type="ECO:0000313" key="3">
    <source>
        <dbReference type="Proteomes" id="UP000075886"/>
    </source>
</evidence>
<sequence>MFTMNQIFLYGYTTACVGWIVSMVYLGLFTVSRQRNLRMLLESVTLRQLYEEHRMRRPPVQKYRSRHRTKLIVRRMLNKINQLGPRVHLLPEVPRWKLIYTSGGEVRAIPFTS</sequence>
<keyword evidence="3" id="KW-1185">Reference proteome</keyword>
<evidence type="ECO:0000313" key="2">
    <source>
        <dbReference type="EnsemblMetazoa" id="AFAF015315-PA"/>
    </source>
</evidence>
<organism evidence="2 3">
    <name type="scientific">Anopheles farauti</name>
    <dbReference type="NCBI Taxonomy" id="69004"/>
    <lineage>
        <taxon>Eukaryota</taxon>
        <taxon>Metazoa</taxon>
        <taxon>Ecdysozoa</taxon>
        <taxon>Arthropoda</taxon>
        <taxon>Hexapoda</taxon>
        <taxon>Insecta</taxon>
        <taxon>Pterygota</taxon>
        <taxon>Neoptera</taxon>
        <taxon>Endopterygota</taxon>
        <taxon>Diptera</taxon>
        <taxon>Nematocera</taxon>
        <taxon>Culicoidea</taxon>
        <taxon>Culicidae</taxon>
        <taxon>Anophelinae</taxon>
        <taxon>Anopheles</taxon>
    </lineage>
</organism>
<accession>A0A182QRB2</accession>
<dbReference type="EnsemblMetazoa" id="AFAF015315-RA">
    <property type="protein sequence ID" value="AFAF015315-PA"/>
    <property type="gene ID" value="AFAF015315"/>
</dbReference>
<keyword evidence="1" id="KW-0812">Transmembrane</keyword>
<dbReference type="EMBL" id="AXCN02000350">
    <property type="status" value="NOT_ANNOTATED_CDS"/>
    <property type="molecule type" value="Genomic_DNA"/>
</dbReference>
<proteinExistence type="predicted"/>
<reference evidence="3" key="1">
    <citation type="submission" date="2014-01" db="EMBL/GenBank/DDBJ databases">
        <title>The Genome Sequence of Anopheles farauti FAR1 (V2).</title>
        <authorList>
            <consortium name="The Broad Institute Genomics Platform"/>
            <person name="Neafsey D.E."/>
            <person name="Besansky N."/>
            <person name="Howell P."/>
            <person name="Walton C."/>
            <person name="Young S.K."/>
            <person name="Zeng Q."/>
            <person name="Gargeya S."/>
            <person name="Fitzgerald M."/>
            <person name="Haas B."/>
            <person name="Abouelleil A."/>
            <person name="Allen A.W."/>
            <person name="Alvarado L."/>
            <person name="Arachchi H.M."/>
            <person name="Berlin A.M."/>
            <person name="Chapman S.B."/>
            <person name="Gainer-Dewar J."/>
            <person name="Goldberg J."/>
            <person name="Griggs A."/>
            <person name="Gujja S."/>
            <person name="Hansen M."/>
            <person name="Howarth C."/>
            <person name="Imamovic A."/>
            <person name="Ireland A."/>
            <person name="Larimer J."/>
            <person name="McCowan C."/>
            <person name="Murphy C."/>
            <person name="Pearson M."/>
            <person name="Poon T.W."/>
            <person name="Priest M."/>
            <person name="Roberts A."/>
            <person name="Saif S."/>
            <person name="Shea T."/>
            <person name="Sisk P."/>
            <person name="Sykes S."/>
            <person name="Wortman J."/>
            <person name="Nusbaum C."/>
            <person name="Birren B."/>
        </authorList>
    </citation>
    <scope>NUCLEOTIDE SEQUENCE [LARGE SCALE GENOMIC DNA]</scope>
    <source>
        <strain evidence="3">FAR1</strain>
    </source>
</reference>
<reference evidence="2" key="2">
    <citation type="submission" date="2020-05" db="UniProtKB">
        <authorList>
            <consortium name="EnsemblMetazoa"/>
        </authorList>
    </citation>
    <scope>IDENTIFICATION</scope>
    <source>
        <strain evidence="2">FAR1</strain>
    </source>
</reference>